<comment type="caution">
    <text evidence="2">The sequence shown here is derived from an EMBL/GenBank/DDBJ whole genome shotgun (WGS) entry which is preliminary data.</text>
</comment>
<feature type="compositionally biased region" description="Basic and acidic residues" evidence="1">
    <location>
        <begin position="19"/>
        <end position="31"/>
    </location>
</feature>
<dbReference type="EMBL" id="BKCJ010349885">
    <property type="protein sequence ID" value="GEZ97411.1"/>
    <property type="molecule type" value="Genomic_DNA"/>
</dbReference>
<organism evidence="2">
    <name type="scientific">Tanacetum cinerariifolium</name>
    <name type="common">Dalmatian daisy</name>
    <name type="synonym">Chrysanthemum cinerariifolium</name>
    <dbReference type="NCBI Taxonomy" id="118510"/>
    <lineage>
        <taxon>Eukaryota</taxon>
        <taxon>Viridiplantae</taxon>
        <taxon>Streptophyta</taxon>
        <taxon>Embryophyta</taxon>
        <taxon>Tracheophyta</taxon>
        <taxon>Spermatophyta</taxon>
        <taxon>Magnoliopsida</taxon>
        <taxon>eudicotyledons</taxon>
        <taxon>Gunneridae</taxon>
        <taxon>Pentapetalae</taxon>
        <taxon>asterids</taxon>
        <taxon>campanulids</taxon>
        <taxon>Asterales</taxon>
        <taxon>Asteraceae</taxon>
        <taxon>Asteroideae</taxon>
        <taxon>Anthemideae</taxon>
        <taxon>Anthemidinae</taxon>
        <taxon>Tanacetum</taxon>
    </lineage>
</organism>
<reference evidence="2" key="1">
    <citation type="journal article" date="2019" name="Sci. Rep.">
        <title>Draft genome of Tanacetum cinerariifolium, the natural source of mosquito coil.</title>
        <authorList>
            <person name="Yamashiro T."/>
            <person name="Shiraishi A."/>
            <person name="Satake H."/>
            <person name="Nakayama K."/>
        </authorList>
    </citation>
    <scope>NUCLEOTIDE SEQUENCE</scope>
</reference>
<evidence type="ECO:0000256" key="1">
    <source>
        <dbReference type="SAM" id="MobiDB-lite"/>
    </source>
</evidence>
<gene>
    <name evidence="2" type="ORF">Tci_569384</name>
</gene>
<protein>
    <submittedName>
        <fullName evidence="2">Uncharacterized protein</fullName>
    </submittedName>
</protein>
<dbReference type="AlphaFoldDB" id="A0A699IYP1"/>
<feature type="non-terminal residue" evidence="2">
    <location>
        <position position="1"/>
    </location>
</feature>
<accession>A0A699IYP1</accession>
<proteinExistence type="predicted"/>
<sequence length="131" mass="15110">SSSKGTSCSQQKSSGKSAHAKEPRHTAEDSGVRQNQEFHTGNNDKQPDDEAAPKGDCTLNSVWTALRDISLRIRIDYLSKRKWSRLNKQMARVMIHDINKQLFQIRLIRNLEKFIGGREYGEDLRLLEWKI</sequence>
<evidence type="ECO:0000313" key="2">
    <source>
        <dbReference type="EMBL" id="GEZ97411.1"/>
    </source>
</evidence>
<feature type="compositionally biased region" description="Polar residues" evidence="1">
    <location>
        <begin position="32"/>
        <end position="44"/>
    </location>
</feature>
<name>A0A699IYP1_TANCI</name>
<feature type="compositionally biased region" description="Polar residues" evidence="1">
    <location>
        <begin position="1"/>
        <end position="16"/>
    </location>
</feature>
<feature type="region of interest" description="Disordered" evidence="1">
    <location>
        <begin position="1"/>
        <end position="56"/>
    </location>
</feature>